<feature type="domain" description="Polycomb protein VEFS-Box" evidence="7">
    <location>
        <begin position="376"/>
        <end position="479"/>
    </location>
</feature>
<accession>A0A9Q9DVZ8</accession>
<dbReference type="EMBL" id="CP089279">
    <property type="protein sequence ID" value="USP80455.1"/>
    <property type="molecule type" value="Genomic_DNA"/>
</dbReference>
<dbReference type="AlphaFoldDB" id="A0A9Q9DVZ8"/>
<dbReference type="Proteomes" id="UP001056012">
    <property type="component" value="Chromosome 6"/>
</dbReference>
<dbReference type="GO" id="GO:0008270">
    <property type="term" value="F:zinc ion binding"/>
    <property type="evidence" value="ECO:0007669"/>
    <property type="project" value="UniProtKB-KW"/>
</dbReference>
<keyword evidence="2" id="KW-0479">Metal-binding</keyword>
<keyword evidence="6" id="KW-0804">Transcription</keyword>
<comment type="similarity">
    <text evidence="1">Belongs to the VEFS (VRN2-EMF2-FIS2-SU(Z)12) family.</text>
</comment>
<dbReference type="CDD" id="cd21552">
    <property type="entry name" value="VEFS-box_ctSUZ12-like"/>
    <property type="match status" value="1"/>
</dbReference>
<evidence type="ECO:0000313" key="8">
    <source>
        <dbReference type="EMBL" id="USP80455.1"/>
    </source>
</evidence>
<keyword evidence="5" id="KW-0805">Transcription regulation</keyword>
<dbReference type="VEuPathDB" id="FungiDB:yc1106_07729"/>
<proteinExistence type="inferred from homology"/>
<evidence type="ECO:0000259" key="7">
    <source>
        <dbReference type="Pfam" id="PF09733"/>
    </source>
</evidence>
<sequence length="568" mass="64054">MMDHEKQKGSFTLKAHAITLENGRTATQTNRDNPTNKVRVLLRLSSTIRVSIIPPSDMPATGSFSREAILRGADRSHREASVDMSPIVLKPRDISAEPGKIDARDTYRMMLSVNFASQADAQELYNYMGLTAESATYISTSFPNILKCPQDRITLPLKAAGKPLGIHLEISMYWNSAATGDSILANHNRNLKSTIEPQSSYPTPPRDLTPRYKLTYVYGNETLERSDLVCLHCSKGRRLKEISDLEMHLNAWHDNFAYQLMPAGTDENGVAHWRFVSEVADSKADQRASDRVEDPRDVRVVAPDCPFDKQRFLDGDDGYQRAARIEKHPKYTKRKQTVDFIPNPAPRQRKLPEIVQERPEKQKKTFVVPKAPRGITFFRSLSKRPLQPGEEISESDDELNEGWMYSRKHAEIDQLSVSGPARQFLKAFDDFMHEESLHADIHAGDAIIRFAKCKTCIWYDEVVNEFTKKLNELLEDDVISREVHTKAIEIVNAQKKSTAESNHLSQQLAELNVQHGEDVDPPYDECYCGEDASVNPGTSGMIACNNIVSHSVPRAKVAVTDVCFIRTA</sequence>
<dbReference type="Pfam" id="PF09733">
    <property type="entry name" value="VEFS-Box"/>
    <property type="match status" value="1"/>
</dbReference>
<evidence type="ECO:0000256" key="6">
    <source>
        <dbReference type="ARBA" id="ARBA00023163"/>
    </source>
</evidence>
<protein>
    <recommendedName>
        <fullName evidence="7">Polycomb protein VEFS-Box domain-containing protein</fullName>
    </recommendedName>
</protein>
<keyword evidence="3" id="KW-0863">Zinc-finger</keyword>
<evidence type="ECO:0000256" key="2">
    <source>
        <dbReference type="ARBA" id="ARBA00022723"/>
    </source>
</evidence>
<organism evidence="8 9">
    <name type="scientific">Curvularia clavata</name>
    <dbReference type="NCBI Taxonomy" id="95742"/>
    <lineage>
        <taxon>Eukaryota</taxon>
        <taxon>Fungi</taxon>
        <taxon>Dikarya</taxon>
        <taxon>Ascomycota</taxon>
        <taxon>Pezizomycotina</taxon>
        <taxon>Dothideomycetes</taxon>
        <taxon>Pleosporomycetidae</taxon>
        <taxon>Pleosporales</taxon>
        <taxon>Pleosporineae</taxon>
        <taxon>Pleosporaceae</taxon>
        <taxon>Curvularia</taxon>
    </lineage>
</organism>
<keyword evidence="4" id="KW-0862">Zinc</keyword>
<dbReference type="InterPro" id="IPR019135">
    <property type="entry name" value="Polycomb_protein_VEFS-Box"/>
</dbReference>
<dbReference type="OrthoDB" id="166746at2759"/>
<evidence type="ECO:0000313" key="9">
    <source>
        <dbReference type="Proteomes" id="UP001056012"/>
    </source>
</evidence>
<keyword evidence="9" id="KW-1185">Reference proteome</keyword>
<gene>
    <name evidence="8" type="ORF">yc1106_07729</name>
</gene>
<reference evidence="8" key="1">
    <citation type="submission" date="2021-12" db="EMBL/GenBank/DDBJ databases">
        <title>Curvularia clavata genome.</title>
        <authorList>
            <person name="Cao Y."/>
        </authorList>
    </citation>
    <scope>NUCLEOTIDE SEQUENCE</scope>
    <source>
        <strain evidence="8">Yc1106</strain>
    </source>
</reference>
<evidence type="ECO:0000256" key="5">
    <source>
        <dbReference type="ARBA" id="ARBA00023015"/>
    </source>
</evidence>
<name>A0A9Q9DVZ8_CURCL</name>
<evidence type="ECO:0000256" key="1">
    <source>
        <dbReference type="ARBA" id="ARBA00007416"/>
    </source>
</evidence>
<evidence type="ECO:0000256" key="4">
    <source>
        <dbReference type="ARBA" id="ARBA00022833"/>
    </source>
</evidence>
<evidence type="ECO:0000256" key="3">
    <source>
        <dbReference type="ARBA" id="ARBA00022771"/>
    </source>
</evidence>